<dbReference type="GO" id="GO:0016020">
    <property type="term" value="C:membrane"/>
    <property type="evidence" value="ECO:0007669"/>
    <property type="project" value="GOC"/>
</dbReference>
<comment type="caution">
    <text evidence="7">The sequence shown here is derived from an EMBL/GenBank/DDBJ whole genome shotgun (WGS) entry which is preliminary data.</text>
</comment>
<keyword evidence="4" id="KW-1015">Disulfide bond</keyword>
<dbReference type="OrthoDB" id="8889685at2759"/>
<dbReference type="PANTHER" id="PTHR11480">
    <property type="entry name" value="SAPOSIN-RELATED"/>
    <property type="match status" value="1"/>
</dbReference>
<evidence type="ECO:0000256" key="4">
    <source>
        <dbReference type="ARBA" id="ARBA00023157"/>
    </source>
</evidence>
<dbReference type="InterPro" id="IPR008373">
    <property type="entry name" value="Saposin"/>
</dbReference>
<dbReference type="Pfam" id="PF02199">
    <property type="entry name" value="SapA"/>
    <property type="match status" value="1"/>
</dbReference>
<evidence type="ECO:0000256" key="1">
    <source>
        <dbReference type="ARBA" id="ARBA00004613"/>
    </source>
</evidence>
<dbReference type="Proteomes" id="UP000288216">
    <property type="component" value="Unassembled WGS sequence"/>
</dbReference>
<organism evidence="7 8">
    <name type="scientific">Scyliorhinus torazame</name>
    <name type="common">Cloudy catshark</name>
    <name type="synonym">Catulus torazame</name>
    <dbReference type="NCBI Taxonomy" id="75743"/>
    <lineage>
        <taxon>Eukaryota</taxon>
        <taxon>Metazoa</taxon>
        <taxon>Chordata</taxon>
        <taxon>Craniata</taxon>
        <taxon>Vertebrata</taxon>
        <taxon>Chondrichthyes</taxon>
        <taxon>Elasmobranchii</taxon>
        <taxon>Galeomorphii</taxon>
        <taxon>Galeoidea</taxon>
        <taxon>Carcharhiniformes</taxon>
        <taxon>Scyliorhinidae</taxon>
        <taxon>Scyliorhinus</taxon>
    </lineage>
</organism>
<dbReference type="GO" id="GO:0005764">
    <property type="term" value="C:lysosome"/>
    <property type="evidence" value="ECO:0007669"/>
    <property type="project" value="InterPro"/>
</dbReference>
<dbReference type="AlphaFoldDB" id="A0A401Q9F3"/>
<dbReference type="InterPro" id="IPR051428">
    <property type="entry name" value="Sphingo_Act-Surfact_Prot"/>
</dbReference>
<sequence length="197" mass="22282">MSRPGDPVPHSVKLQKQIGKRTFRANLEERSKVCAHGIENQCQDLKAAVECNAVSHCVNTEWRQPKVDDDICDVCKKFIGQIADMLKDKTVQQPDVVCAALGLCKHRAQIRAQETLSKATPTLSDFPLNNTSWKQYQDSLRKGRFTCDFCLLVVKKLKQSLRKERTEVGYCFWIKQGARVLEILYPKGKAVNSGMSL</sequence>
<proteinExistence type="predicted"/>
<dbReference type="Gene3D" id="1.10.225.10">
    <property type="entry name" value="Saposin-like"/>
    <property type="match status" value="1"/>
</dbReference>
<dbReference type="InterPro" id="IPR003119">
    <property type="entry name" value="SAP_A"/>
</dbReference>
<evidence type="ECO:0000256" key="2">
    <source>
        <dbReference type="ARBA" id="ARBA00022525"/>
    </source>
</evidence>
<dbReference type="PANTHER" id="PTHR11480:SF3">
    <property type="entry name" value="BCDNA.GH08312"/>
    <property type="match status" value="1"/>
</dbReference>
<dbReference type="SMART" id="SM00162">
    <property type="entry name" value="SAPA"/>
    <property type="match status" value="1"/>
</dbReference>
<keyword evidence="3" id="KW-0732">Signal</keyword>
<evidence type="ECO:0000259" key="6">
    <source>
        <dbReference type="PROSITE" id="PS51110"/>
    </source>
</evidence>
<dbReference type="GO" id="GO:0005576">
    <property type="term" value="C:extracellular region"/>
    <property type="evidence" value="ECO:0007669"/>
    <property type="project" value="UniProtKB-SubCell"/>
</dbReference>
<dbReference type="GO" id="GO:0006665">
    <property type="term" value="P:sphingolipid metabolic process"/>
    <property type="evidence" value="ECO:0007669"/>
    <property type="project" value="InterPro"/>
</dbReference>
<evidence type="ECO:0000313" key="7">
    <source>
        <dbReference type="EMBL" id="GCB82013.1"/>
    </source>
</evidence>
<gene>
    <name evidence="7" type="ORF">scyTo_0021927</name>
</gene>
<dbReference type="InterPro" id="IPR011001">
    <property type="entry name" value="Saposin-like"/>
</dbReference>
<dbReference type="SUPFAM" id="SSF47862">
    <property type="entry name" value="Saposin"/>
    <property type="match status" value="1"/>
</dbReference>
<comment type="subcellular location">
    <subcellularLocation>
        <location evidence="1">Secreted</location>
    </subcellularLocation>
</comment>
<evidence type="ECO:0000256" key="3">
    <source>
        <dbReference type="ARBA" id="ARBA00022729"/>
    </source>
</evidence>
<evidence type="ECO:0000313" key="8">
    <source>
        <dbReference type="Proteomes" id="UP000288216"/>
    </source>
</evidence>
<dbReference type="STRING" id="75743.A0A401Q9F3"/>
<dbReference type="PRINTS" id="PR01797">
    <property type="entry name" value="SAPOSIN"/>
</dbReference>
<keyword evidence="2" id="KW-0964">Secreted</keyword>
<dbReference type="PROSITE" id="PS51110">
    <property type="entry name" value="SAP_A"/>
    <property type="match status" value="1"/>
</dbReference>
<name>A0A401Q9F3_SCYTO</name>
<keyword evidence="8" id="KW-1185">Reference proteome</keyword>
<keyword evidence="5" id="KW-0325">Glycoprotein</keyword>
<evidence type="ECO:0000256" key="5">
    <source>
        <dbReference type="ARBA" id="ARBA00023180"/>
    </source>
</evidence>
<reference evidence="7 8" key="1">
    <citation type="journal article" date="2018" name="Nat. Ecol. Evol.">
        <title>Shark genomes provide insights into elasmobranch evolution and the origin of vertebrates.</title>
        <authorList>
            <person name="Hara Y"/>
            <person name="Yamaguchi K"/>
            <person name="Onimaru K"/>
            <person name="Kadota M"/>
            <person name="Koyanagi M"/>
            <person name="Keeley SD"/>
            <person name="Tatsumi K"/>
            <person name="Tanaka K"/>
            <person name="Motone F"/>
            <person name="Kageyama Y"/>
            <person name="Nozu R"/>
            <person name="Adachi N"/>
            <person name="Nishimura O"/>
            <person name="Nakagawa R"/>
            <person name="Tanegashima C"/>
            <person name="Kiyatake I"/>
            <person name="Matsumoto R"/>
            <person name="Murakumo K"/>
            <person name="Nishida K"/>
            <person name="Terakita A"/>
            <person name="Kuratani S"/>
            <person name="Sato K"/>
            <person name="Hyodo S Kuraku.S."/>
        </authorList>
    </citation>
    <scope>NUCLEOTIDE SEQUENCE [LARGE SCALE GENOMIC DNA]</scope>
</reference>
<protein>
    <recommendedName>
        <fullName evidence="6">Saposin A-type domain-containing protein</fullName>
    </recommendedName>
</protein>
<accession>A0A401Q9F3</accession>
<dbReference type="EMBL" id="BFAA01020536">
    <property type="protein sequence ID" value="GCB82013.1"/>
    <property type="molecule type" value="Genomic_DNA"/>
</dbReference>
<feature type="domain" description="Saposin A-type" evidence="6">
    <location>
        <begin position="27"/>
        <end position="67"/>
    </location>
</feature>